<keyword evidence="2" id="KW-1185">Reference proteome</keyword>
<dbReference type="OrthoDB" id="354351at2759"/>
<dbReference type="AlphaFoldDB" id="A0A7R8CJE4"/>
<proteinExistence type="predicted"/>
<protein>
    <submittedName>
        <fullName evidence="1">(salmon louse) hypothetical protein</fullName>
    </submittedName>
</protein>
<evidence type="ECO:0000313" key="2">
    <source>
        <dbReference type="Proteomes" id="UP000675881"/>
    </source>
</evidence>
<dbReference type="EMBL" id="HG994589">
    <property type="protein sequence ID" value="CAF2791912.1"/>
    <property type="molecule type" value="Genomic_DNA"/>
</dbReference>
<dbReference type="Gene3D" id="2.40.128.20">
    <property type="match status" value="1"/>
</dbReference>
<sequence>MSDSSSLPYGGLWTLESRDGNFDNFLQCRGASYVMRCIMVLFSADVEYSHEKIQGKPETGKLMTSERGYRLDMFMKSDQSELKPIASVHKEIDGDKLKVTLSCGDVVSKEVYKRKE</sequence>
<reference evidence="1" key="1">
    <citation type="submission" date="2021-02" db="EMBL/GenBank/DDBJ databases">
        <authorList>
            <person name="Bekaert M."/>
        </authorList>
    </citation>
    <scope>NUCLEOTIDE SEQUENCE</scope>
    <source>
        <strain evidence="1">IoA-00</strain>
    </source>
</reference>
<dbReference type="Proteomes" id="UP000675881">
    <property type="component" value="Chromosome 10"/>
</dbReference>
<dbReference type="SUPFAM" id="SSF50814">
    <property type="entry name" value="Lipocalins"/>
    <property type="match status" value="1"/>
</dbReference>
<gene>
    <name evidence="1" type="ORF">LSAA_2446</name>
</gene>
<organism evidence="1 2">
    <name type="scientific">Lepeophtheirus salmonis</name>
    <name type="common">Salmon louse</name>
    <name type="synonym">Caligus salmonis</name>
    <dbReference type="NCBI Taxonomy" id="72036"/>
    <lineage>
        <taxon>Eukaryota</taxon>
        <taxon>Metazoa</taxon>
        <taxon>Ecdysozoa</taxon>
        <taxon>Arthropoda</taxon>
        <taxon>Crustacea</taxon>
        <taxon>Multicrustacea</taxon>
        <taxon>Hexanauplia</taxon>
        <taxon>Copepoda</taxon>
        <taxon>Siphonostomatoida</taxon>
        <taxon>Caligidae</taxon>
        <taxon>Lepeophtheirus</taxon>
    </lineage>
</organism>
<accession>A0A7R8CJE4</accession>
<evidence type="ECO:0000313" key="1">
    <source>
        <dbReference type="EMBL" id="CAF2791912.1"/>
    </source>
</evidence>
<dbReference type="InterPro" id="IPR012674">
    <property type="entry name" value="Calycin"/>
</dbReference>
<name>A0A7R8CJE4_LEPSM</name>